<evidence type="ECO:0000256" key="7">
    <source>
        <dbReference type="ARBA" id="ARBA00023242"/>
    </source>
</evidence>
<name>A0A136IL75_9PEZI</name>
<evidence type="ECO:0000256" key="5">
    <source>
        <dbReference type="ARBA" id="ARBA00023125"/>
    </source>
</evidence>
<dbReference type="Proteomes" id="UP000070501">
    <property type="component" value="Unassembled WGS sequence"/>
</dbReference>
<dbReference type="InParanoid" id="A0A136IL75"/>
<gene>
    <name evidence="9" type="ORF">Micbo1qcDRAFT_127588</name>
</gene>
<protein>
    <recommendedName>
        <fullName evidence="11">Transcription factor domain-containing protein</fullName>
    </recommendedName>
</protein>
<reference evidence="10" key="1">
    <citation type="submission" date="2016-02" db="EMBL/GenBank/DDBJ databases">
        <title>Draft genome sequence of Microdochium bolleyi, a fungal endophyte of beachgrass.</title>
        <authorList>
            <consortium name="DOE Joint Genome Institute"/>
            <person name="David A.S."/>
            <person name="May G."/>
            <person name="Haridas S."/>
            <person name="Lim J."/>
            <person name="Wang M."/>
            <person name="Labutti K."/>
            <person name="Lipzen A."/>
            <person name="Barry K."/>
            <person name="Grigoriev I.V."/>
        </authorList>
    </citation>
    <scope>NUCLEOTIDE SEQUENCE [LARGE SCALE GENOMIC DNA]</scope>
    <source>
        <strain evidence="10">J235TASD1</strain>
    </source>
</reference>
<dbReference type="GO" id="GO:0046872">
    <property type="term" value="F:metal ion binding"/>
    <property type="evidence" value="ECO:0007669"/>
    <property type="project" value="UniProtKB-KW"/>
</dbReference>
<keyword evidence="4" id="KW-0805">Transcription regulation</keyword>
<accession>A0A136IL75</accession>
<dbReference type="PANTHER" id="PTHR31845">
    <property type="entry name" value="FINGER DOMAIN PROTEIN, PUTATIVE-RELATED"/>
    <property type="match status" value="1"/>
</dbReference>
<keyword evidence="7" id="KW-0539">Nucleus</keyword>
<keyword evidence="5" id="KW-0238">DNA-binding</keyword>
<evidence type="ECO:0000256" key="6">
    <source>
        <dbReference type="ARBA" id="ARBA00023163"/>
    </source>
</evidence>
<organism evidence="9 10">
    <name type="scientific">Microdochium bolleyi</name>
    <dbReference type="NCBI Taxonomy" id="196109"/>
    <lineage>
        <taxon>Eukaryota</taxon>
        <taxon>Fungi</taxon>
        <taxon>Dikarya</taxon>
        <taxon>Ascomycota</taxon>
        <taxon>Pezizomycotina</taxon>
        <taxon>Sordariomycetes</taxon>
        <taxon>Xylariomycetidae</taxon>
        <taxon>Xylariales</taxon>
        <taxon>Microdochiaceae</taxon>
        <taxon>Microdochium</taxon>
    </lineage>
</organism>
<keyword evidence="10" id="KW-1185">Reference proteome</keyword>
<dbReference type="STRING" id="196109.A0A136IL75"/>
<evidence type="ECO:0000313" key="9">
    <source>
        <dbReference type="EMBL" id="KXJ85710.1"/>
    </source>
</evidence>
<evidence type="ECO:0000313" key="10">
    <source>
        <dbReference type="Proteomes" id="UP000070501"/>
    </source>
</evidence>
<dbReference type="InterPro" id="IPR051089">
    <property type="entry name" value="prtT"/>
</dbReference>
<dbReference type="PANTHER" id="PTHR31845:SF34">
    <property type="entry name" value="TRANSCRIPTIONAL ACTIVATOR OF PROTEASES PRTT"/>
    <property type="match status" value="1"/>
</dbReference>
<keyword evidence="6" id="KW-0804">Transcription</keyword>
<dbReference type="AlphaFoldDB" id="A0A136IL75"/>
<keyword evidence="3" id="KW-0862">Zinc</keyword>
<evidence type="ECO:0000256" key="1">
    <source>
        <dbReference type="ARBA" id="ARBA00004123"/>
    </source>
</evidence>
<evidence type="ECO:0008006" key="11">
    <source>
        <dbReference type="Google" id="ProtNLM"/>
    </source>
</evidence>
<evidence type="ECO:0000256" key="4">
    <source>
        <dbReference type="ARBA" id="ARBA00023015"/>
    </source>
</evidence>
<dbReference type="GO" id="GO:0005634">
    <property type="term" value="C:nucleus"/>
    <property type="evidence" value="ECO:0007669"/>
    <property type="project" value="UniProtKB-SubCell"/>
</dbReference>
<evidence type="ECO:0000256" key="2">
    <source>
        <dbReference type="ARBA" id="ARBA00022723"/>
    </source>
</evidence>
<comment type="subcellular location">
    <subcellularLocation>
        <location evidence="1">Nucleus</location>
    </subcellularLocation>
</comment>
<sequence length="484" mass="53128">MKDLDSALGVEASRTPLTAPLMVIREIGSRFPAPLRKVRSPTAVKLIDEELLDEDTARGLLQSVCCLNAIAEQHELAQTTLHRRIFMRVKAALGLVLLDHSPSLDDIQGILMCSDSFRVGAGDGKEFIDSWMLTGYCAKQAMIAIDFERIAKETREGRSSAENVRAIRLWSTICLHHLHWTAASGRPSTIAESYLHHCPLLLNFCDATVQDGILLAEVFLYSNLLAVLDKVPELSDDDDCNAFESWRHEWRHLLALPSAAMLKMGYASACLLLVVRGLEEQGEQLSPAAFLPEHPPALRQIAAVPGHVPSPSLCRVAARQAQTLLQTFLGMPKALQDSISSNRCLCLTYAALVLAHYDKSQSGLEDKDNLLLVRRLHAWFRDSPRKVVLARYTSLCEHIITTRIDQISVSRAAHANGDGDSTMIQDAFTSGSTGVGVESRPDAASDMVPNGDATQPDDGDISALFDMLPTINLEDFFAGGYLEM</sequence>
<dbReference type="GO" id="GO:0000981">
    <property type="term" value="F:DNA-binding transcription factor activity, RNA polymerase II-specific"/>
    <property type="evidence" value="ECO:0007669"/>
    <property type="project" value="TreeGrafter"/>
</dbReference>
<keyword evidence="2" id="KW-0479">Metal-binding</keyword>
<proteinExistence type="predicted"/>
<dbReference type="OrthoDB" id="2595934at2759"/>
<evidence type="ECO:0000256" key="8">
    <source>
        <dbReference type="SAM" id="MobiDB-lite"/>
    </source>
</evidence>
<feature type="region of interest" description="Disordered" evidence="8">
    <location>
        <begin position="430"/>
        <end position="456"/>
    </location>
</feature>
<evidence type="ECO:0000256" key="3">
    <source>
        <dbReference type="ARBA" id="ARBA00022833"/>
    </source>
</evidence>
<dbReference type="EMBL" id="KQ964276">
    <property type="protein sequence ID" value="KXJ85710.1"/>
    <property type="molecule type" value="Genomic_DNA"/>
</dbReference>
<dbReference type="GO" id="GO:0000976">
    <property type="term" value="F:transcription cis-regulatory region binding"/>
    <property type="evidence" value="ECO:0007669"/>
    <property type="project" value="TreeGrafter"/>
</dbReference>
<dbReference type="CDD" id="cd12148">
    <property type="entry name" value="fungal_TF_MHR"/>
    <property type="match status" value="1"/>
</dbReference>